<dbReference type="GO" id="GO:0005829">
    <property type="term" value="C:cytosol"/>
    <property type="evidence" value="ECO:0007669"/>
    <property type="project" value="TreeGrafter"/>
</dbReference>
<feature type="domain" description="HTH araC/xylS-type" evidence="4">
    <location>
        <begin position="238"/>
        <end position="336"/>
    </location>
</feature>
<name>A0A6A4RBJ0_9RHOB</name>
<keyword evidence="3" id="KW-0804">Transcription</keyword>
<keyword evidence="2" id="KW-0238">DNA-binding</keyword>
<sequence length="336" mass="37321">MATPVKKHSAVFSQMLAQVLLERGFDRDTIFEGSGFDAELLQAEAPVGYLVDSMNFFERAAELTDNRNFGFQLGKTRDIRRAGLICYLGLASPTVGGFLANFTRYSRVVSEALEIDMSRLFSEGSIDWEYAISPGLNKRQYVEFSSAILLNTMRLFCTSTITPRVVRFQHNRRSQAQEIEEYFGCRVEFGAARNGYDFTPEDLEQPLISADPQLLNVLQTCGDQVLAEMGRQLPSVVVEVERAIAARLTAGSVTLEAIAAGMGMSPRTLSRKLAAEGTSFFRLLEDLRKSLSKSYLRESDLGLAEIAFLLGYSGLSSFNDAFKRWTGNSPGQFRTA</sequence>
<evidence type="ECO:0000259" key="4">
    <source>
        <dbReference type="PROSITE" id="PS01124"/>
    </source>
</evidence>
<evidence type="ECO:0000313" key="6">
    <source>
        <dbReference type="Proteomes" id="UP000441586"/>
    </source>
</evidence>
<dbReference type="PROSITE" id="PS01124">
    <property type="entry name" value="HTH_ARAC_FAMILY_2"/>
    <property type="match status" value="1"/>
</dbReference>
<dbReference type="InterPro" id="IPR032687">
    <property type="entry name" value="AraC-type_N"/>
</dbReference>
<proteinExistence type="predicted"/>
<dbReference type="InterPro" id="IPR009057">
    <property type="entry name" value="Homeodomain-like_sf"/>
</dbReference>
<reference evidence="5 6" key="1">
    <citation type="submission" date="2019-12" db="EMBL/GenBank/DDBJ databases">
        <authorList>
            <person name="Zhang Y.-J."/>
        </authorList>
    </citation>
    <scope>NUCLEOTIDE SEQUENCE [LARGE SCALE GENOMIC DNA]</scope>
    <source>
        <strain evidence="5 6">H18S-6</strain>
    </source>
</reference>
<gene>
    <name evidence="5" type="ORF">GP644_09285</name>
</gene>
<evidence type="ECO:0000256" key="3">
    <source>
        <dbReference type="ARBA" id="ARBA00023163"/>
    </source>
</evidence>
<dbReference type="GO" id="GO:0003700">
    <property type="term" value="F:DNA-binding transcription factor activity"/>
    <property type="evidence" value="ECO:0007669"/>
    <property type="project" value="InterPro"/>
</dbReference>
<comment type="caution">
    <text evidence="5">The sequence shown here is derived from an EMBL/GenBank/DDBJ whole genome shotgun (WGS) entry which is preliminary data.</text>
</comment>
<keyword evidence="1" id="KW-0805">Transcription regulation</keyword>
<evidence type="ECO:0000313" key="5">
    <source>
        <dbReference type="EMBL" id="KAE9630578.1"/>
    </source>
</evidence>
<dbReference type="AlphaFoldDB" id="A0A6A4RBJ0"/>
<dbReference type="Pfam" id="PF12833">
    <property type="entry name" value="HTH_18"/>
    <property type="match status" value="1"/>
</dbReference>
<evidence type="ECO:0000256" key="2">
    <source>
        <dbReference type="ARBA" id="ARBA00023125"/>
    </source>
</evidence>
<dbReference type="PANTHER" id="PTHR47894:SF1">
    <property type="entry name" value="HTH-TYPE TRANSCRIPTIONAL REGULATOR VQSM"/>
    <property type="match status" value="1"/>
</dbReference>
<dbReference type="RefSeq" id="WP_158978949.1">
    <property type="nucleotide sequence ID" value="NZ_WSFO01000004.1"/>
</dbReference>
<dbReference type="InterPro" id="IPR018060">
    <property type="entry name" value="HTH_AraC"/>
</dbReference>
<dbReference type="Proteomes" id="UP000441586">
    <property type="component" value="Unassembled WGS sequence"/>
</dbReference>
<dbReference type="SMART" id="SM00342">
    <property type="entry name" value="HTH_ARAC"/>
    <property type="match status" value="1"/>
</dbReference>
<evidence type="ECO:0000256" key="1">
    <source>
        <dbReference type="ARBA" id="ARBA00023015"/>
    </source>
</evidence>
<dbReference type="GO" id="GO:0000976">
    <property type="term" value="F:transcription cis-regulatory region binding"/>
    <property type="evidence" value="ECO:0007669"/>
    <property type="project" value="TreeGrafter"/>
</dbReference>
<dbReference type="Gene3D" id="1.10.10.60">
    <property type="entry name" value="Homeodomain-like"/>
    <property type="match status" value="1"/>
</dbReference>
<dbReference type="SUPFAM" id="SSF46689">
    <property type="entry name" value="Homeodomain-like"/>
    <property type="match status" value="1"/>
</dbReference>
<organism evidence="5 6">
    <name type="scientific">Parasedimentitalea maritima</name>
    <dbReference type="NCBI Taxonomy" id="2578117"/>
    <lineage>
        <taxon>Bacteria</taxon>
        <taxon>Pseudomonadati</taxon>
        <taxon>Pseudomonadota</taxon>
        <taxon>Alphaproteobacteria</taxon>
        <taxon>Rhodobacterales</taxon>
        <taxon>Paracoccaceae</taxon>
        <taxon>Parasedimentitalea</taxon>
    </lineage>
</organism>
<dbReference type="PANTHER" id="PTHR47894">
    <property type="entry name" value="HTH-TYPE TRANSCRIPTIONAL REGULATOR GADX"/>
    <property type="match status" value="1"/>
</dbReference>
<protein>
    <submittedName>
        <fullName evidence="5">Helix-turn-helix domain-containing protein</fullName>
    </submittedName>
</protein>
<dbReference type="Pfam" id="PF12625">
    <property type="entry name" value="Arabinose_bd"/>
    <property type="match status" value="1"/>
</dbReference>
<accession>A0A6A4RBJ0</accession>
<dbReference type="EMBL" id="WSFO01000004">
    <property type="protein sequence ID" value="KAE9630578.1"/>
    <property type="molecule type" value="Genomic_DNA"/>
</dbReference>